<feature type="compositionally biased region" description="Basic and acidic residues" evidence="1">
    <location>
        <begin position="510"/>
        <end position="530"/>
    </location>
</feature>
<dbReference type="InterPro" id="IPR039483">
    <property type="entry name" value="Meu6_PH_dom"/>
</dbReference>
<feature type="compositionally biased region" description="Low complexity" evidence="1">
    <location>
        <begin position="420"/>
        <end position="434"/>
    </location>
</feature>
<reference evidence="3" key="1">
    <citation type="journal article" date="2021" name="Nat. Commun.">
        <title>Genetic determinants of endophytism in the Arabidopsis root mycobiome.</title>
        <authorList>
            <person name="Mesny F."/>
            <person name="Miyauchi S."/>
            <person name="Thiergart T."/>
            <person name="Pickel B."/>
            <person name="Atanasova L."/>
            <person name="Karlsson M."/>
            <person name="Huettel B."/>
            <person name="Barry K.W."/>
            <person name="Haridas S."/>
            <person name="Chen C."/>
            <person name="Bauer D."/>
            <person name="Andreopoulos W."/>
            <person name="Pangilinan J."/>
            <person name="LaButti K."/>
            <person name="Riley R."/>
            <person name="Lipzen A."/>
            <person name="Clum A."/>
            <person name="Drula E."/>
            <person name="Henrissat B."/>
            <person name="Kohler A."/>
            <person name="Grigoriev I.V."/>
            <person name="Martin F.M."/>
            <person name="Hacquard S."/>
        </authorList>
    </citation>
    <scope>NUCLEOTIDE SEQUENCE</scope>
    <source>
        <strain evidence="3">MPI-CAGE-CH-0243</strain>
    </source>
</reference>
<evidence type="ECO:0000313" key="4">
    <source>
        <dbReference type="Proteomes" id="UP000700596"/>
    </source>
</evidence>
<feature type="compositionally biased region" description="Basic residues" evidence="1">
    <location>
        <begin position="285"/>
        <end position="301"/>
    </location>
</feature>
<dbReference type="AlphaFoldDB" id="A0A9P9D8P9"/>
<dbReference type="Proteomes" id="UP000700596">
    <property type="component" value="Unassembled WGS sequence"/>
</dbReference>
<feature type="compositionally biased region" description="Basic and acidic residues" evidence="1">
    <location>
        <begin position="382"/>
        <end position="391"/>
    </location>
</feature>
<dbReference type="OrthoDB" id="5593352at2759"/>
<feature type="region of interest" description="Disordered" evidence="1">
    <location>
        <begin position="229"/>
        <end position="392"/>
    </location>
</feature>
<feature type="compositionally biased region" description="Basic and acidic residues" evidence="1">
    <location>
        <begin position="358"/>
        <end position="370"/>
    </location>
</feature>
<evidence type="ECO:0000256" key="1">
    <source>
        <dbReference type="SAM" id="MobiDB-lite"/>
    </source>
</evidence>
<dbReference type="Pfam" id="PF15406">
    <property type="entry name" value="PH_6"/>
    <property type="match status" value="1"/>
</dbReference>
<feature type="domain" description="PH" evidence="2">
    <location>
        <begin position="71"/>
        <end position="198"/>
    </location>
</feature>
<sequence>MAEVQKPAITAETPVVEPTTAPVVPVTTEAPTELAVPKIEEPLKAEDETTATAGTVEEKKDEAKKEEKPVEPILSGALGYKAPGLKNAFRFSKKYFWFSEEPVSVQDLNDYLRGEKADVAHPTAAWSSQSGKGLLYFVKHADNKNKPAGVLNLTDATDLLKDGTIAFHFKLHGHKHTFEAQNAPERNGWFVAVQNAIDAGKAEKETITQSEAYKAELEKLGKPATLAATAAKESSAHKKSVEVPKSTEPTEPVVPVVAAPVVAEGSTPARAGSSSSSSSSDEEKKKKKSKSKSRSVSRGKRASIFGGFLGKKDKAEEKVEEKKEEHEAKKADKAEETPVVAPVAEASTAAPVIPVTEEPAKPAELPKTEDSAPVAAIAPATTEDKVEEKPKVTKRGSIFGNFVEKLRSPTSEKKESDILPPAAAKEPETTAAAPKVDETPAVTAPVIAPLDGPTETPKTEEIAKVDSPKAEEAKEVKPAATTPHKEKQSFSFGKFLGGGKEKIKSPTGEKSTEKALETPVKTEEPAKVEETPAPLAAAAPTPVEPVAETKDEPVTETTPPKKRGSIFGTLIRNASKAGRSKKEKEVTSTPAKVEEAAEPKEETPAVASTEEKETPVVPAPASTEPATIGDVVPSAVTVGQAPKSTTQVSSTA</sequence>
<feature type="region of interest" description="Disordered" evidence="1">
    <location>
        <begin position="39"/>
        <end position="68"/>
    </location>
</feature>
<feature type="compositionally biased region" description="Low complexity" evidence="1">
    <location>
        <begin position="531"/>
        <end position="546"/>
    </location>
</feature>
<feature type="compositionally biased region" description="Basic and acidic residues" evidence="1">
    <location>
        <begin position="457"/>
        <end position="488"/>
    </location>
</feature>
<feature type="compositionally biased region" description="Basic and acidic residues" evidence="1">
    <location>
        <begin position="310"/>
        <end position="336"/>
    </location>
</feature>
<gene>
    <name evidence="3" type="ORF">B0J11DRAFT_511105</name>
</gene>
<accession>A0A9P9D8P9</accession>
<dbReference type="SUPFAM" id="SSF50729">
    <property type="entry name" value="PH domain-like"/>
    <property type="match status" value="1"/>
</dbReference>
<dbReference type="EMBL" id="JAGMWT010000017">
    <property type="protein sequence ID" value="KAH7114371.1"/>
    <property type="molecule type" value="Genomic_DNA"/>
</dbReference>
<dbReference type="PROSITE" id="PS50003">
    <property type="entry name" value="PH_DOMAIN"/>
    <property type="match status" value="1"/>
</dbReference>
<feature type="compositionally biased region" description="Basic and acidic residues" evidence="1">
    <location>
        <begin position="56"/>
        <end position="68"/>
    </location>
</feature>
<protein>
    <submittedName>
        <fullName evidence="3">Pleckstrin homology domain-containing protein</fullName>
    </submittedName>
</protein>
<feature type="region of interest" description="Disordered" evidence="1">
    <location>
        <begin position="406"/>
        <end position="652"/>
    </location>
</feature>
<feature type="compositionally biased region" description="Basic and acidic residues" evidence="1">
    <location>
        <begin position="406"/>
        <end position="417"/>
    </location>
</feature>
<feature type="compositionally biased region" description="Polar residues" evidence="1">
    <location>
        <begin position="642"/>
        <end position="652"/>
    </location>
</feature>
<name>A0A9P9D8P9_9PLEO</name>
<keyword evidence="4" id="KW-1185">Reference proteome</keyword>
<evidence type="ECO:0000259" key="2">
    <source>
        <dbReference type="PROSITE" id="PS50003"/>
    </source>
</evidence>
<organism evidence="3 4">
    <name type="scientific">Dendryphion nanum</name>
    <dbReference type="NCBI Taxonomy" id="256645"/>
    <lineage>
        <taxon>Eukaryota</taxon>
        <taxon>Fungi</taxon>
        <taxon>Dikarya</taxon>
        <taxon>Ascomycota</taxon>
        <taxon>Pezizomycotina</taxon>
        <taxon>Dothideomycetes</taxon>
        <taxon>Pleosporomycetidae</taxon>
        <taxon>Pleosporales</taxon>
        <taxon>Torulaceae</taxon>
        <taxon>Dendryphion</taxon>
    </lineage>
</organism>
<dbReference type="InterPro" id="IPR039712">
    <property type="entry name" value="Meu6"/>
</dbReference>
<feature type="compositionally biased region" description="Low complexity" evidence="1">
    <location>
        <begin position="243"/>
        <end position="279"/>
    </location>
</feature>
<proteinExistence type="predicted"/>
<dbReference type="PANTHER" id="PTHR42073">
    <property type="entry name" value="MEIOTIC EXPRESSION UP-REGULATED PROTEIN 6"/>
    <property type="match status" value="1"/>
</dbReference>
<dbReference type="InterPro" id="IPR001849">
    <property type="entry name" value="PH_domain"/>
</dbReference>
<feature type="compositionally biased region" description="Basic and acidic residues" evidence="1">
    <location>
        <begin position="580"/>
        <end position="614"/>
    </location>
</feature>
<dbReference type="PANTHER" id="PTHR42073:SF1">
    <property type="entry name" value="MEIOTIC EXPRESSION UP-REGULATED PROTEIN 6"/>
    <property type="match status" value="1"/>
</dbReference>
<evidence type="ECO:0000313" key="3">
    <source>
        <dbReference type="EMBL" id="KAH7114371.1"/>
    </source>
</evidence>
<comment type="caution">
    <text evidence="3">The sequence shown here is derived from an EMBL/GenBank/DDBJ whole genome shotgun (WGS) entry which is preliminary data.</text>
</comment>